<keyword evidence="2" id="KW-1185">Reference proteome</keyword>
<gene>
    <name evidence="1" type="ORF">K461DRAFT_274417</name>
</gene>
<evidence type="ECO:0000313" key="1">
    <source>
        <dbReference type="EMBL" id="KAF2158169.1"/>
    </source>
</evidence>
<proteinExistence type="predicted"/>
<dbReference type="Proteomes" id="UP000799439">
    <property type="component" value="Unassembled WGS sequence"/>
</dbReference>
<protein>
    <recommendedName>
        <fullName evidence="3">F-box domain-containing protein</fullName>
    </recommendedName>
</protein>
<evidence type="ECO:0000313" key="2">
    <source>
        <dbReference type="Proteomes" id="UP000799439"/>
    </source>
</evidence>
<dbReference type="PANTHER" id="PTHR42085:SF7">
    <property type="entry name" value="F-BOX DOMAIN-CONTAINING PROTEIN"/>
    <property type="match status" value="1"/>
</dbReference>
<accession>A0A9P4JAT0</accession>
<dbReference type="PANTHER" id="PTHR42085">
    <property type="entry name" value="F-BOX DOMAIN-CONTAINING PROTEIN"/>
    <property type="match status" value="1"/>
</dbReference>
<name>A0A9P4JAT0_9PEZI</name>
<dbReference type="AlphaFoldDB" id="A0A9P4JAT0"/>
<organism evidence="1 2">
    <name type="scientific">Myriangium duriaei CBS 260.36</name>
    <dbReference type="NCBI Taxonomy" id="1168546"/>
    <lineage>
        <taxon>Eukaryota</taxon>
        <taxon>Fungi</taxon>
        <taxon>Dikarya</taxon>
        <taxon>Ascomycota</taxon>
        <taxon>Pezizomycotina</taxon>
        <taxon>Dothideomycetes</taxon>
        <taxon>Dothideomycetidae</taxon>
        <taxon>Myriangiales</taxon>
        <taxon>Myriangiaceae</taxon>
        <taxon>Myriangium</taxon>
    </lineage>
</organism>
<comment type="caution">
    <text evidence="1">The sequence shown here is derived from an EMBL/GenBank/DDBJ whole genome shotgun (WGS) entry which is preliminary data.</text>
</comment>
<dbReference type="OrthoDB" id="62952at2759"/>
<dbReference type="EMBL" id="ML996081">
    <property type="protein sequence ID" value="KAF2158169.1"/>
    <property type="molecule type" value="Genomic_DNA"/>
</dbReference>
<reference evidence="1" key="1">
    <citation type="journal article" date="2020" name="Stud. Mycol.">
        <title>101 Dothideomycetes genomes: a test case for predicting lifestyles and emergence of pathogens.</title>
        <authorList>
            <person name="Haridas S."/>
            <person name="Albert R."/>
            <person name="Binder M."/>
            <person name="Bloem J."/>
            <person name="Labutti K."/>
            <person name="Salamov A."/>
            <person name="Andreopoulos B."/>
            <person name="Baker S."/>
            <person name="Barry K."/>
            <person name="Bills G."/>
            <person name="Bluhm B."/>
            <person name="Cannon C."/>
            <person name="Castanera R."/>
            <person name="Culley D."/>
            <person name="Daum C."/>
            <person name="Ezra D."/>
            <person name="Gonzalez J."/>
            <person name="Henrissat B."/>
            <person name="Kuo A."/>
            <person name="Liang C."/>
            <person name="Lipzen A."/>
            <person name="Lutzoni F."/>
            <person name="Magnuson J."/>
            <person name="Mondo S."/>
            <person name="Nolan M."/>
            <person name="Ohm R."/>
            <person name="Pangilinan J."/>
            <person name="Park H.-J."/>
            <person name="Ramirez L."/>
            <person name="Alfaro M."/>
            <person name="Sun H."/>
            <person name="Tritt A."/>
            <person name="Yoshinaga Y."/>
            <person name="Zwiers L.-H."/>
            <person name="Turgeon B."/>
            <person name="Goodwin S."/>
            <person name="Spatafora J."/>
            <person name="Crous P."/>
            <person name="Grigoriev I."/>
        </authorList>
    </citation>
    <scope>NUCLEOTIDE SEQUENCE</scope>
    <source>
        <strain evidence="1">CBS 260.36</strain>
    </source>
</reference>
<sequence length="314" mass="35571">MTDTGNHNCRDYHITQDAIAQLQLGSSARQKHSVSPMNTPLRRVQPFSFFKLPLELRQKVYSYLLPYAAFREASSIGLPFGRHNQDSKFRSRKRPVIWERGQTSLLCVSKQMHDETTNCLYGGNVFVVFVRYSSITFRYQWLLPSGLTPTTDMELLDTFPTRYLDLLRQIIISVDHPDGYTGMIKYNVGGKGLTHGLKKQVEKLANVLLHGQRNGRGLNLLHVELTNGNEHLDNEKRGLVRARDNEIRGSAEVQDVLEPLRRLRGIVSIRISGAVTDNYAASLSEEVRQSFRSSEHDTDQGEDVPRCDAAVALC</sequence>
<dbReference type="InterPro" id="IPR038883">
    <property type="entry name" value="AN11006-like"/>
</dbReference>
<evidence type="ECO:0008006" key="3">
    <source>
        <dbReference type="Google" id="ProtNLM"/>
    </source>
</evidence>